<keyword evidence="5" id="KW-0378">Hydrolase</keyword>
<dbReference type="AlphaFoldDB" id="A0A098S3L0"/>
<dbReference type="STRING" id="1524460.IX84_21525"/>
<dbReference type="GO" id="GO:0046872">
    <property type="term" value="F:metal ion binding"/>
    <property type="evidence" value="ECO:0007669"/>
    <property type="project" value="UniProtKB-KW"/>
</dbReference>
<evidence type="ECO:0000256" key="8">
    <source>
        <dbReference type="ARBA" id="ARBA00023157"/>
    </source>
</evidence>
<keyword evidence="7" id="KW-0482">Metalloprotease</keyword>
<organism evidence="11 12">
    <name type="scientific">Phaeodactylibacter xiamenensis</name>
    <dbReference type="NCBI Taxonomy" id="1524460"/>
    <lineage>
        <taxon>Bacteria</taxon>
        <taxon>Pseudomonadati</taxon>
        <taxon>Bacteroidota</taxon>
        <taxon>Saprospiria</taxon>
        <taxon>Saprospirales</taxon>
        <taxon>Haliscomenobacteraceae</taxon>
        <taxon>Phaeodactylibacter</taxon>
    </lineage>
</organism>
<dbReference type="InterPro" id="IPR008754">
    <property type="entry name" value="Peptidase_M43"/>
</dbReference>
<protein>
    <recommendedName>
        <fullName evidence="10">Peptidase M43 pregnancy-associated plasma-A domain-containing protein</fullName>
    </recommendedName>
</protein>
<evidence type="ECO:0000256" key="7">
    <source>
        <dbReference type="ARBA" id="ARBA00023049"/>
    </source>
</evidence>
<dbReference type="GO" id="GO:0006508">
    <property type="term" value="P:proteolysis"/>
    <property type="evidence" value="ECO:0007669"/>
    <property type="project" value="UniProtKB-KW"/>
</dbReference>
<evidence type="ECO:0000256" key="5">
    <source>
        <dbReference type="ARBA" id="ARBA00022801"/>
    </source>
</evidence>
<dbReference type="PANTHER" id="PTHR47466">
    <property type="match status" value="1"/>
</dbReference>
<dbReference type="EMBL" id="JPOS01000079">
    <property type="protein sequence ID" value="KGE86378.1"/>
    <property type="molecule type" value="Genomic_DNA"/>
</dbReference>
<keyword evidence="8" id="KW-1015">Disulfide bond</keyword>
<evidence type="ECO:0000313" key="11">
    <source>
        <dbReference type="EMBL" id="KGE86378.1"/>
    </source>
</evidence>
<dbReference type="InterPro" id="IPR024079">
    <property type="entry name" value="MetalloPept_cat_dom_sf"/>
</dbReference>
<keyword evidence="6" id="KW-0862">Zinc</keyword>
<sequence length="886" mass="97269">MFTHTHTHTFHPPKPTGERGHTQILRTTFYIKLIFSMLMISGLHTATGQSYVTYGLYGEYEEDPKSYFLRVQFNFIDEQATSEANTWWGTEGYDLAVKAQEGLDNLNQAFNPHGIFFLADGPTPDCATPATYRSYFDLQNQNPQGLSVLELIRGSLQTEDEVERALNIYINSGQGEPLGFAPQLPGNHVTVKGLEAGELATSGTITVHEVGHALGLLHTFAGDVLGECNEGDIPEPVGFCSSEEDLCYCCGDYVCDTDYDLNEDFELDPTDCSGGESIPASVRRNYMNYISPDRCRNAFTEQQALRMKKYLRELNAYYSDDVLDKIQLQEAAYPGTVPSGVTGNFTVEAGAGVLEILSPLQMLPGATITVETGAALHIKNTLTSACDEMWQGIKVESGGAVKVFGQGNIEHAVCGIDAVGNSSEVTIFGGMLMNNKIGLRVDADDAIGTSNQVFFGNFELNDQYKGASDERPYFIVLRGNRGTRIRYTTFADERTADCSAPNGACPKRAIGIDAREAGFFCRANTTFSKLYQGIRASNLGIQQGSFAVSNCTFSKNTKGIVSRFCSSFEIQDNLFEMNADEHPTYFNAELSIDKSCIEIFGSAQGFTVSGNTFVRLGALSEDCSYYGTICTVTGHGLDNEIINNDYVSMEVGNAARFNNGNEENGLVYLCNDFLAEPPGVAPGPENCVDILIEPGGTIRKEQHGMNQDNEVTPAGNIFASSISNQSGEGQNDLYEIIYYFKPGAPSQNPGSSTGVLIEPLDEELYCGEAPCSPPCPEDPILIKARFEDFGFRRDSLLEVASGLSGAQKEEAERQSRLFEQERRRAARQILRYYALDTVAVEADSIRQWLENTQTFGSLYLLAREEFFFGIWLFLRPSGSASLSWLS</sequence>
<comment type="caution">
    <text evidence="11">The sequence shown here is derived from an EMBL/GenBank/DDBJ whole genome shotgun (WGS) entry which is preliminary data.</text>
</comment>
<feature type="region of interest" description="Disordered" evidence="9">
    <location>
        <begin position="1"/>
        <end position="20"/>
    </location>
</feature>
<evidence type="ECO:0000256" key="1">
    <source>
        <dbReference type="ARBA" id="ARBA00008721"/>
    </source>
</evidence>
<dbReference type="Proteomes" id="UP000029736">
    <property type="component" value="Unassembled WGS sequence"/>
</dbReference>
<evidence type="ECO:0000259" key="10">
    <source>
        <dbReference type="Pfam" id="PF05572"/>
    </source>
</evidence>
<evidence type="ECO:0000256" key="3">
    <source>
        <dbReference type="ARBA" id="ARBA00022723"/>
    </source>
</evidence>
<comment type="similarity">
    <text evidence="1">Belongs to the peptidase M43B family.</text>
</comment>
<keyword evidence="4" id="KW-0732">Signal</keyword>
<evidence type="ECO:0000256" key="4">
    <source>
        <dbReference type="ARBA" id="ARBA00022729"/>
    </source>
</evidence>
<name>A0A098S3L0_9BACT</name>
<dbReference type="Gene3D" id="3.40.390.10">
    <property type="entry name" value="Collagenase (Catalytic Domain)"/>
    <property type="match status" value="1"/>
</dbReference>
<dbReference type="Pfam" id="PF05572">
    <property type="entry name" value="Peptidase_M43"/>
    <property type="match status" value="1"/>
</dbReference>
<reference evidence="11 12" key="1">
    <citation type="journal article" date="2014" name="Int. J. Syst. Evol. Microbiol.">
        <title>Phaeodactylibacter xiamenensis gen. nov., sp. nov., a member of the family Saprospiraceae isolated from the marine alga Phaeodactylum tricornutum.</title>
        <authorList>
            <person name="Chen Z.Jr."/>
            <person name="Lei X."/>
            <person name="Lai Q."/>
            <person name="Li Y."/>
            <person name="Zhang B."/>
            <person name="Zhang J."/>
            <person name="Zhang H."/>
            <person name="Yang L."/>
            <person name="Zheng W."/>
            <person name="Tian Y."/>
            <person name="Yu Z."/>
            <person name="Xu H.Jr."/>
            <person name="Zheng T."/>
        </authorList>
    </citation>
    <scope>NUCLEOTIDE SEQUENCE [LARGE SCALE GENOMIC DNA]</scope>
    <source>
        <strain evidence="11 12">KD52</strain>
    </source>
</reference>
<keyword evidence="2" id="KW-0645">Protease</keyword>
<dbReference type="SUPFAM" id="SSF55486">
    <property type="entry name" value="Metalloproteases ('zincins'), catalytic domain"/>
    <property type="match status" value="1"/>
</dbReference>
<evidence type="ECO:0000313" key="12">
    <source>
        <dbReference type="Proteomes" id="UP000029736"/>
    </source>
</evidence>
<feature type="domain" description="Peptidase M43 pregnancy-associated plasma-A" evidence="10">
    <location>
        <begin position="204"/>
        <end position="311"/>
    </location>
</feature>
<keyword evidence="12" id="KW-1185">Reference proteome</keyword>
<evidence type="ECO:0000256" key="2">
    <source>
        <dbReference type="ARBA" id="ARBA00022670"/>
    </source>
</evidence>
<dbReference type="PANTHER" id="PTHR47466:SF1">
    <property type="entry name" value="METALLOPROTEASE MEP1 (AFU_ORTHOLOGUE AFUA_1G07730)-RELATED"/>
    <property type="match status" value="1"/>
</dbReference>
<dbReference type="GO" id="GO:0008237">
    <property type="term" value="F:metallopeptidase activity"/>
    <property type="evidence" value="ECO:0007669"/>
    <property type="project" value="UniProtKB-KW"/>
</dbReference>
<accession>A0A098S3L0</accession>
<evidence type="ECO:0000256" key="6">
    <source>
        <dbReference type="ARBA" id="ARBA00022833"/>
    </source>
</evidence>
<proteinExistence type="inferred from homology"/>
<gene>
    <name evidence="11" type="ORF">IX84_21525</name>
</gene>
<evidence type="ECO:0000256" key="9">
    <source>
        <dbReference type="SAM" id="MobiDB-lite"/>
    </source>
</evidence>
<keyword evidence="3" id="KW-0479">Metal-binding</keyword>
<feature type="compositionally biased region" description="Basic residues" evidence="9">
    <location>
        <begin position="1"/>
        <end position="11"/>
    </location>
</feature>